<sequence length="92" mass="10346">MTNAIVLINVENYKLQDIAQKLVDIDEVSEVYSVGGRFDLVAIIRAKTNEAISDIVTEKFPTIEGIRTTETLIAFKVFSKHDLERMFAIGVE</sequence>
<gene>
    <name evidence="3" type="ORF">DQK91_05615</name>
    <name evidence="2" type="ORF">E8L03_03630</name>
</gene>
<dbReference type="InterPro" id="IPR019887">
    <property type="entry name" value="Tscrpt_reg_AsnC/Lrp_C"/>
</dbReference>
<name>A0A6P1ZI76_9BACT</name>
<dbReference type="Gene3D" id="3.30.70.920">
    <property type="match status" value="1"/>
</dbReference>
<dbReference type="Proteomes" id="UP000434052">
    <property type="component" value="Unassembled WGS sequence"/>
</dbReference>
<proteinExistence type="predicted"/>
<evidence type="ECO:0000313" key="2">
    <source>
        <dbReference type="EMBL" id="QJT08071.1"/>
    </source>
</evidence>
<evidence type="ECO:0000313" key="4">
    <source>
        <dbReference type="Proteomes" id="UP000434052"/>
    </source>
</evidence>
<reference evidence="2 5" key="2">
    <citation type="submission" date="2019-04" db="EMBL/GenBank/DDBJ databases">
        <title>Isolation and culture of sulfate reducing bacteria from the cold seep of the South China Sea.</title>
        <authorList>
            <person name="Sun C."/>
            <person name="Liu R."/>
        </authorList>
    </citation>
    <scope>NUCLEOTIDE SEQUENCE [LARGE SCALE GENOMIC DNA]</scope>
    <source>
        <strain evidence="2 5">CS1</strain>
    </source>
</reference>
<accession>A0A6P1ZI76</accession>
<evidence type="ECO:0000313" key="5">
    <source>
        <dbReference type="Proteomes" id="UP000503251"/>
    </source>
</evidence>
<dbReference type="RefSeq" id="WP_144234491.1">
    <property type="nucleotide sequence ID" value="NZ_CP039543.1"/>
</dbReference>
<evidence type="ECO:0000259" key="1">
    <source>
        <dbReference type="Pfam" id="PF01037"/>
    </source>
</evidence>
<dbReference type="PANTHER" id="PTHR43413">
    <property type="entry name" value="TRANSCRIPTIONAL REGULATOR, ASNC FAMILY"/>
    <property type="match status" value="1"/>
</dbReference>
<dbReference type="InterPro" id="IPR050684">
    <property type="entry name" value="HTH-Siroheme_Decarb"/>
</dbReference>
<dbReference type="OrthoDB" id="9799041at2"/>
<evidence type="ECO:0000313" key="3">
    <source>
        <dbReference type="EMBL" id="TVM34887.1"/>
    </source>
</evidence>
<protein>
    <submittedName>
        <fullName evidence="3">Lrp/AsnC family transcriptional regulator</fullName>
    </submittedName>
</protein>
<dbReference type="Proteomes" id="UP000503251">
    <property type="component" value="Chromosome"/>
</dbReference>
<dbReference type="EMBL" id="QMIF01000003">
    <property type="protein sequence ID" value="TVM34887.1"/>
    <property type="molecule type" value="Genomic_DNA"/>
</dbReference>
<dbReference type="EMBL" id="CP039543">
    <property type="protein sequence ID" value="QJT08071.1"/>
    <property type="molecule type" value="Genomic_DNA"/>
</dbReference>
<dbReference type="Pfam" id="PF01037">
    <property type="entry name" value="AsnC_trans_reg"/>
    <property type="match status" value="1"/>
</dbReference>
<dbReference type="SUPFAM" id="SSF54909">
    <property type="entry name" value="Dimeric alpha+beta barrel"/>
    <property type="match status" value="1"/>
</dbReference>
<reference evidence="3 4" key="1">
    <citation type="submission" date="2018-06" db="EMBL/GenBank/DDBJ databases">
        <title>Complete genome of Desulfovibrio marinus P48SEP.</title>
        <authorList>
            <person name="Crispim J.S."/>
            <person name="Vidigal P.M.P."/>
            <person name="Silva L.C.F."/>
            <person name="Araujo L.C."/>
            <person name="Laguardia C.N."/>
            <person name="Dias R.S."/>
            <person name="Sousa M.P."/>
            <person name="Paula S.O."/>
            <person name="Silva C."/>
        </authorList>
    </citation>
    <scope>NUCLEOTIDE SEQUENCE [LARGE SCALE GENOMIC DNA]</scope>
    <source>
        <strain evidence="3 4">P48SEP</strain>
    </source>
</reference>
<feature type="domain" description="Transcription regulator AsnC/Lrp ligand binding" evidence="1">
    <location>
        <begin position="6"/>
        <end position="76"/>
    </location>
</feature>
<dbReference type="InterPro" id="IPR011008">
    <property type="entry name" value="Dimeric_a/b-barrel"/>
</dbReference>
<keyword evidence="5" id="KW-1185">Reference proteome</keyword>
<dbReference type="PANTHER" id="PTHR43413:SF6">
    <property type="entry name" value="REGULATORY PROTEIN ASNC"/>
    <property type="match status" value="1"/>
</dbReference>
<organism evidence="3 4">
    <name type="scientific">Oceanidesulfovibrio marinus</name>
    <dbReference type="NCBI Taxonomy" id="370038"/>
    <lineage>
        <taxon>Bacteria</taxon>
        <taxon>Pseudomonadati</taxon>
        <taxon>Thermodesulfobacteriota</taxon>
        <taxon>Desulfovibrionia</taxon>
        <taxon>Desulfovibrionales</taxon>
        <taxon>Desulfovibrionaceae</taxon>
        <taxon>Oceanidesulfovibrio</taxon>
    </lineage>
</organism>
<dbReference type="AlphaFoldDB" id="A0A6P1ZI76"/>